<dbReference type="Proteomes" id="UP000516428">
    <property type="component" value="Chromosome"/>
</dbReference>
<name>A0A7H1B1J6_9ACTN</name>
<dbReference type="InterPro" id="IPR023459">
    <property type="entry name" value="Tscrpt_elong_fac_GreA/B_fam"/>
</dbReference>
<dbReference type="GO" id="GO:0070063">
    <property type="term" value="F:RNA polymerase binding"/>
    <property type="evidence" value="ECO:0007669"/>
    <property type="project" value="InterPro"/>
</dbReference>
<dbReference type="GO" id="GO:0003746">
    <property type="term" value="F:translation elongation factor activity"/>
    <property type="evidence" value="ECO:0007669"/>
    <property type="project" value="UniProtKB-KW"/>
</dbReference>
<evidence type="ECO:0000256" key="1">
    <source>
        <dbReference type="SAM" id="MobiDB-lite"/>
    </source>
</evidence>
<dbReference type="GO" id="GO:0003677">
    <property type="term" value="F:DNA binding"/>
    <property type="evidence" value="ECO:0007669"/>
    <property type="project" value="InterPro"/>
</dbReference>
<dbReference type="InterPro" id="IPR001437">
    <property type="entry name" value="Tscrpt_elong_fac_GreA/B_C"/>
</dbReference>
<feature type="compositionally biased region" description="Basic and acidic residues" evidence="1">
    <location>
        <begin position="14"/>
        <end position="24"/>
    </location>
</feature>
<gene>
    <name evidence="3" type="ORF">IAG42_02515</name>
</gene>
<feature type="domain" description="Transcription elongation factor GreA/GreB C-terminal" evidence="2">
    <location>
        <begin position="82"/>
        <end position="150"/>
    </location>
</feature>
<dbReference type="PANTHER" id="PTHR30437">
    <property type="entry name" value="TRANSCRIPTION ELONGATION FACTOR GREA"/>
    <property type="match status" value="1"/>
</dbReference>
<dbReference type="PIRSF" id="PIRSF006092">
    <property type="entry name" value="GreA_GreB"/>
    <property type="match status" value="1"/>
</dbReference>
<keyword evidence="3" id="KW-0648">Protein biosynthesis</keyword>
<evidence type="ECO:0000313" key="4">
    <source>
        <dbReference type="Proteomes" id="UP000516428"/>
    </source>
</evidence>
<accession>A0A7H1B1J6</accession>
<feature type="region of interest" description="Disordered" evidence="1">
    <location>
        <begin position="128"/>
        <end position="152"/>
    </location>
</feature>
<keyword evidence="3" id="KW-0251">Elongation factor</keyword>
<dbReference type="KEGG" id="sxn:IAG42_02515"/>
<dbReference type="RefSeq" id="WP_188335356.1">
    <property type="nucleotide sequence ID" value="NZ_CP061281.1"/>
</dbReference>
<dbReference type="GO" id="GO:0006354">
    <property type="term" value="P:DNA-templated transcription elongation"/>
    <property type="evidence" value="ECO:0007669"/>
    <property type="project" value="TreeGrafter"/>
</dbReference>
<proteinExistence type="predicted"/>
<organism evidence="3 4">
    <name type="scientific">Streptomyces xanthii</name>
    <dbReference type="NCBI Taxonomy" id="2768069"/>
    <lineage>
        <taxon>Bacteria</taxon>
        <taxon>Bacillati</taxon>
        <taxon>Actinomycetota</taxon>
        <taxon>Actinomycetes</taxon>
        <taxon>Kitasatosporales</taxon>
        <taxon>Streptomycetaceae</taxon>
        <taxon>Streptomyces</taxon>
    </lineage>
</organism>
<dbReference type="Pfam" id="PF01272">
    <property type="entry name" value="GreA_GreB"/>
    <property type="match status" value="1"/>
</dbReference>
<dbReference type="SUPFAM" id="SSF54534">
    <property type="entry name" value="FKBP-like"/>
    <property type="match status" value="1"/>
</dbReference>
<dbReference type="PANTHER" id="PTHR30437:SF4">
    <property type="entry name" value="TRANSCRIPTION ELONGATION FACTOR GREA"/>
    <property type="match status" value="1"/>
</dbReference>
<dbReference type="NCBIfam" id="NF004548">
    <property type="entry name" value="PRK05892.1"/>
    <property type="match status" value="1"/>
</dbReference>
<dbReference type="InterPro" id="IPR036953">
    <property type="entry name" value="GreA/GreB_C_sf"/>
</dbReference>
<evidence type="ECO:0000313" key="3">
    <source>
        <dbReference type="EMBL" id="QNS02601.1"/>
    </source>
</evidence>
<reference evidence="3 4" key="1">
    <citation type="submission" date="2020-09" db="EMBL/GenBank/DDBJ databases">
        <title>A novel species.</title>
        <authorList>
            <person name="Gao J."/>
        </authorList>
    </citation>
    <scope>NUCLEOTIDE SEQUENCE [LARGE SCALE GENOMIC DNA]</scope>
    <source>
        <strain evidence="3 4">CRXT-Y-14</strain>
    </source>
</reference>
<protein>
    <submittedName>
        <fullName evidence="3">GreA/GreB family elongation factor</fullName>
    </submittedName>
</protein>
<keyword evidence="4" id="KW-1185">Reference proteome</keyword>
<feature type="region of interest" description="Disordered" evidence="1">
    <location>
        <begin position="1"/>
        <end position="24"/>
    </location>
</feature>
<dbReference type="AlphaFoldDB" id="A0A7H1B1J6"/>
<dbReference type="Gene3D" id="3.10.50.30">
    <property type="entry name" value="Transcription elongation factor, GreA/GreB, C-terminal domain"/>
    <property type="match status" value="1"/>
</dbReference>
<sequence length="152" mass="16034">MSSQPEPISATGREALERQRADLAAERATVAATLSDPDQVGDMADSADEIQRAEELRRLDARIEEVELRLREGAAEGAPDTAEVGVGSTVTVRFDDGTEQTVEISELPDASTPSLVTSDSPLGLALMGRRPGDTVDYRTPAGPTSARIVSLG</sequence>
<evidence type="ECO:0000259" key="2">
    <source>
        <dbReference type="Pfam" id="PF01272"/>
    </source>
</evidence>
<dbReference type="EMBL" id="CP061281">
    <property type="protein sequence ID" value="QNS02601.1"/>
    <property type="molecule type" value="Genomic_DNA"/>
</dbReference>
<dbReference type="GO" id="GO:0032784">
    <property type="term" value="P:regulation of DNA-templated transcription elongation"/>
    <property type="evidence" value="ECO:0007669"/>
    <property type="project" value="InterPro"/>
</dbReference>